<gene>
    <name evidence="2" type="ORF">F8388_010948</name>
</gene>
<dbReference type="AlphaFoldDB" id="A0A7J6EEG9"/>
<comment type="caution">
    <text evidence="2">The sequence shown here is derived from an EMBL/GenBank/DDBJ whole genome shotgun (WGS) entry which is preliminary data.</text>
</comment>
<keyword evidence="1" id="KW-0472">Membrane</keyword>
<evidence type="ECO:0000256" key="1">
    <source>
        <dbReference type="SAM" id="Phobius"/>
    </source>
</evidence>
<organism evidence="2 3">
    <name type="scientific">Cannabis sativa</name>
    <name type="common">Hemp</name>
    <name type="synonym">Marijuana</name>
    <dbReference type="NCBI Taxonomy" id="3483"/>
    <lineage>
        <taxon>Eukaryota</taxon>
        <taxon>Viridiplantae</taxon>
        <taxon>Streptophyta</taxon>
        <taxon>Embryophyta</taxon>
        <taxon>Tracheophyta</taxon>
        <taxon>Spermatophyta</taxon>
        <taxon>Magnoliopsida</taxon>
        <taxon>eudicotyledons</taxon>
        <taxon>Gunneridae</taxon>
        <taxon>Pentapetalae</taxon>
        <taxon>rosids</taxon>
        <taxon>fabids</taxon>
        <taxon>Rosales</taxon>
        <taxon>Cannabaceae</taxon>
        <taxon>Cannabis</taxon>
    </lineage>
</organism>
<dbReference type="Proteomes" id="UP000525078">
    <property type="component" value="Unassembled WGS sequence"/>
</dbReference>
<dbReference type="PANTHER" id="PTHR37223:SF1">
    <property type="entry name" value="OS08G0528601 PROTEIN"/>
    <property type="match status" value="1"/>
</dbReference>
<dbReference type="GO" id="GO:0006979">
    <property type="term" value="P:response to oxidative stress"/>
    <property type="evidence" value="ECO:0007669"/>
    <property type="project" value="TreeGrafter"/>
</dbReference>
<accession>A0A7J6EEG9</accession>
<reference evidence="2 3" key="1">
    <citation type="journal article" date="2020" name="bioRxiv">
        <title>Sequence and annotation of 42 cannabis genomes reveals extensive copy number variation in cannabinoid synthesis and pathogen resistance genes.</title>
        <authorList>
            <person name="Mckernan K.J."/>
            <person name="Helbert Y."/>
            <person name="Kane L.T."/>
            <person name="Ebling H."/>
            <person name="Zhang L."/>
            <person name="Liu B."/>
            <person name="Eaton Z."/>
            <person name="Mclaughlin S."/>
            <person name="Kingan S."/>
            <person name="Baybayan P."/>
            <person name="Concepcion G."/>
            <person name="Jordan M."/>
            <person name="Riva A."/>
            <person name="Barbazuk W."/>
            <person name="Harkins T."/>
        </authorList>
    </citation>
    <scope>NUCLEOTIDE SEQUENCE [LARGE SCALE GENOMIC DNA]</scope>
    <source>
        <strain evidence="3">cv. Jamaican Lion 4</strain>
        <tissue evidence="2">Leaf</tissue>
    </source>
</reference>
<proteinExistence type="predicted"/>
<evidence type="ECO:0000313" key="3">
    <source>
        <dbReference type="Proteomes" id="UP000525078"/>
    </source>
</evidence>
<name>A0A7J6EEG9_CANSA</name>
<dbReference type="EMBL" id="JAATIP010000249">
    <property type="protein sequence ID" value="KAF4356726.1"/>
    <property type="molecule type" value="Genomic_DNA"/>
</dbReference>
<dbReference type="PANTHER" id="PTHR37223">
    <property type="entry name" value="OS08G0528601 PROTEIN"/>
    <property type="match status" value="1"/>
</dbReference>
<feature type="transmembrane region" description="Helical" evidence="1">
    <location>
        <begin position="30"/>
        <end position="48"/>
    </location>
</feature>
<keyword evidence="1" id="KW-1133">Transmembrane helix</keyword>
<evidence type="ECO:0000313" key="2">
    <source>
        <dbReference type="EMBL" id="KAF4356726.1"/>
    </source>
</evidence>
<keyword evidence="1" id="KW-0812">Transmembrane</keyword>
<protein>
    <submittedName>
        <fullName evidence="2">Uncharacterized protein</fullName>
    </submittedName>
</protein>
<sequence length="169" mass="18825">MAGPGRLGSRNQKESAITRVVNSVFGFVKMAEFEILFVLFFVIAFLIFKDLFQIGLVEETFSETSRPEYNQLLVKKPEGGIQEGKTLWFPQHQLANNVPSYFVDTPTFHPSVGTVKLNTDAAILGNEKKLGLGAKLCDHEAMVLVLVVWPSSLNLAPDVSEILFHSQRD</sequence>